<dbReference type="Proteomes" id="UP000476411">
    <property type="component" value="Chromosome"/>
</dbReference>
<evidence type="ECO:0000313" key="2">
    <source>
        <dbReference type="Proteomes" id="UP000476411"/>
    </source>
</evidence>
<dbReference type="KEGG" id="chih:GWR21_27925"/>
<proteinExistence type="predicted"/>
<organism evidence="1 2">
    <name type="scientific">Chitinophaga agri</name>
    <dbReference type="NCBI Taxonomy" id="2703787"/>
    <lineage>
        <taxon>Bacteria</taxon>
        <taxon>Pseudomonadati</taxon>
        <taxon>Bacteroidota</taxon>
        <taxon>Chitinophagia</taxon>
        <taxon>Chitinophagales</taxon>
        <taxon>Chitinophagaceae</taxon>
        <taxon>Chitinophaga</taxon>
    </lineage>
</organism>
<gene>
    <name evidence="1" type="ORF">GWR21_27925</name>
</gene>
<protein>
    <submittedName>
        <fullName evidence="1">Uncharacterized protein</fullName>
    </submittedName>
</protein>
<reference evidence="1 2" key="1">
    <citation type="submission" date="2020-01" db="EMBL/GenBank/DDBJ databases">
        <title>Complete genome sequence of Chitinophaga sp. H33E-04 isolated from quinoa roots.</title>
        <authorList>
            <person name="Weon H.-Y."/>
            <person name="Lee S.A."/>
        </authorList>
    </citation>
    <scope>NUCLEOTIDE SEQUENCE [LARGE SCALE GENOMIC DNA]</scope>
    <source>
        <strain evidence="1 2">H33E-04</strain>
    </source>
</reference>
<name>A0A6B9ZPX4_9BACT</name>
<evidence type="ECO:0000313" key="1">
    <source>
        <dbReference type="EMBL" id="QHS63275.1"/>
    </source>
</evidence>
<dbReference type="AlphaFoldDB" id="A0A6B9ZPX4"/>
<dbReference type="RefSeq" id="WP_162334991.1">
    <property type="nucleotide sequence ID" value="NZ_CP048113.1"/>
</dbReference>
<accession>A0A6B9ZPX4</accession>
<sequence>MKDFVISQEPSKDVFPKQHDMWVQLKSSGFVNYVDLSESEDILIYAEQHGVIPLSKANQ</sequence>
<dbReference type="EMBL" id="CP048113">
    <property type="protein sequence ID" value="QHS63275.1"/>
    <property type="molecule type" value="Genomic_DNA"/>
</dbReference>
<keyword evidence="2" id="KW-1185">Reference proteome</keyword>